<evidence type="ECO:0000256" key="3">
    <source>
        <dbReference type="ARBA" id="ARBA00022475"/>
    </source>
</evidence>
<comment type="function">
    <text evidence="1">VSG forms a coat on the surface of the parasite. The trypanosome evades the immune response of the host by expressing a series of antigenically distinct VSGs from an estimated 1000 VSG genes.</text>
</comment>
<feature type="signal peptide" evidence="10">
    <location>
        <begin position="1"/>
        <end position="23"/>
    </location>
</feature>
<dbReference type="PROSITE" id="PS51257">
    <property type="entry name" value="PROKAR_LIPOPROTEIN"/>
    <property type="match status" value="1"/>
</dbReference>
<dbReference type="VEuPathDB" id="TriTrypDB:Tb11.v5.0673"/>
<evidence type="ECO:0000256" key="9">
    <source>
        <dbReference type="SAM" id="MobiDB-lite"/>
    </source>
</evidence>
<feature type="region of interest" description="Disordered" evidence="9">
    <location>
        <begin position="440"/>
        <end position="466"/>
    </location>
</feature>
<feature type="chain" id="PRO_5011977878" evidence="10">
    <location>
        <begin position="24"/>
        <end position="515"/>
    </location>
</feature>
<evidence type="ECO:0000256" key="8">
    <source>
        <dbReference type="ARBA" id="ARBA00023288"/>
    </source>
</evidence>
<evidence type="ECO:0000256" key="4">
    <source>
        <dbReference type="ARBA" id="ARBA00022622"/>
    </source>
</evidence>
<evidence type="ECO:0000256" key="1">
    <source>
        <dbReference type="ARBA" id="ARBA00002523"/>
    </source>
</evidence>
<feature type="domain" description="Trypanosome variant surface glycoprotein C-terminal" evidence="11">
    <location>
        <begin position="401"/>
        <end position="514"/>
    </location>
</feature>
<evidence type="ECO:0000256" key="6">
    <source>
        <dbReference type="ARBA" id="ARBA00023136"/>
    </source>
</evidence>
<accession>A0A1J0R5C0</accession>
<dbReference type="GO" id="GO:0098552">
    <property type="term" value="C:side of membrane"/>
    <property type="evidence" value="ECO:0007669"/>
    <property type="project" value="UniProtKB-KW"/>
</dbReference>
<evidence type="ECO:0000256" key="2">
    <source>
        <dbReference type="ARBA" id="ARBA00004609"/>
    </source>
</evidence>
<organism evidence="13">
    <name type="scientific">Trypanosoma brucei</name>
    <dbReference type="NCBI Taxonomy" id="5691"/>
    <lineage>
        <taxon>Eukaryota</taxon>
        <taxon>Discoba</taxon>
        <taxon>Euglenozoa</taxon>
        <taxon>Kinetoplastea</taxon>
        <taxon>Metakinetoplastina</taxon>
        <taxon>Trypanosomatida</taxon>
        <taxon>Trypanosomatidae</taxon>
        <taxon>Trypanosoma</taxon>
    </lineage>
</organism>
<feature type="compositionally biased region" description="Low complexity" evidence="9">
    <location>
        <begin position="440"/>
        <end position="454"/>
    </location>
</feature>
<evidence type="ECO:0000256" key="5">
    <source>
        <dbReference type="ARBA" id="ARBA00022729"/>
    </source>
</evidence>
<dbReference type="InterPro" id="IPR019609">
    <property type="entry name" value="Variant_surf_glycoprt_trypan_C"/>
</dbReference>
<name>A0A1J0R5C0_9TRYP</name>
<dbReference type="Pfam" id="PF13206">
    <property type="entry name" value="VSG_B"/>
    <property type="match status" value="1"/>
</dbReference>
<reference evidence="13" key="1">
    <citation type="submission" date="2016-08" db="EMBL/GenBank/DDBJ databases">
        <title>VSG repertoire of Trypanosoma brucei EATRO 1125.</title>
        <authorList>
            <person name="Cross G.A."/>
        </authorList>
    </citation>
    <scope>NUCLEOTIDE SEQUENCE</scope>
    <source>
        <strain evidence="13">EATRO 1125</strain>
    </source>
</reference>
<keyword evidence="3" id="KW-1003">Cell membrane</keyword>
<feature type="domain" description="Trypanosome variant surface glycoprotein B-type N-terminal" evidence="12">
    <location>
        <begin position="11"/>
        <end position="361"/>
    </location>
</feature>
<evidence type="ECO:0000313" key="13">
    <source>
        <dbReference type="EMBL" id="APD73026.1"/>
    </source>
</evidence>
<evidence type="ECO:0000259" key="12">
    <source>
        <dbReference type="Pfam" id="PF13206"/>
    </source>
</evidence>
<dbReference type="Pfam" id="PF10659">
    <property type="entry name" value="Trypan_glycop_C"/>
    <property type="match status" value="1"/>
</dbReference>
<sequence>MKPRGGAALVAVLACLNLKPANSASNDAHDAYRALCSAVRVAIAALTANYAEVQDNEDYNEILNMNMSVSPSDWQKLFDTDGEAGDWAQMKAKLQAKDKNINWENQWAQWRQTRKLTKGASEAPGWLKEHPMTLGPQAREAAAPRIAAIAAAANLAYNKLKEKPTFDGEDAAEAVKTYAKKALCGDAPTYAYSDATAKCTEPAGQTAKDTLCSTALNGNGLATDIMCICADQSDNACGAGPAHAQISANNVPHTYVNKYTDACGTTNTLPTAAAVTNALQEVTTRLHTLGASAKIGLGITDGTECTDSNGDNCVDYSAKITDHSKGYDQVPWIKYMLKVNHAIQALEESKAAKATLLSTIANLKAAAETEYKGHNTRKLASTTTVAAQLQTATNADKQKTCEAIEKATDCKKNGSCKWEGDDKDGPHCKLNTTAAEQQTTQAGTGAAAPATGCAKHGTKTDCENDKTGDKQNCAWRKGKDNEPDLDKEMCRNGSFLTNKHFALSMVSAAFVALLF</sequence>
<keyword evidence="4" id="KW-0336">GPI-anchor</keyword>
<protein>
    <submittedName>
        <fullName evidence="13">Variant surface glycoprotein 1125.180</fullName>
    </submittedName>
</protein>
<dbReference type="VEuPathDB" id="TriTrypDB:Tb427_000617300"/>
<evidence type="ECO:0000256" key="10">
    <source>
        <dbReference type="SAM" id="SignalP"/>
    </source>
</evidence>
<evidence type="ECO:0000256" key="7">
    <source>
        <dbReference type="ARBA" id="ARBA00023180"/>
    </source>
</evidence>
<dbReference type="AlphaFoldDB" id="A0A1J0R5C0"/>
<evidence type="ECO:0000259" key="11">
    <source>
        <dbReference type="Pfam" id="PF10659"/>
    </source>
</evidence>
<dbReference type="EMBL" id="KX699070">
    <property type="protein sequence ID" value="APD73026.1"/>
    <property type="molecule type" value="Genomic_DNA"/>
</dbReference>
<keyword evidence="8" id="KW-0449">Lipoprotein</keyword>
<dbReference type="InterPro" id="IPR025932">
    <property type="entry name" value="Trypano_VSG_B_N_dom"/>
</dbReference>
<keyword evidence="5 10" id="KW-0732">Signal</keyword>
<proteinExistence type="predicted"/>
<comment type="subcellular location">
    <subcellularLocation>
        <location evidence="2">Cell membrane</location>
        <topology evidence="2">Lipid-anchor</topology>
        <topology evidence="2">GPI-anchor</topology>
    </subcellularLocation>
</comment>
<keyword evidence="7" id="KW-0325">Glycoprotein</keyword>
<keyword evidence="6" id="KW-0472">Membrane</keyword>
<dbReference type="GO" id="GO:0005886">
    <property type="term" value="C:plasma membrane"/>
    <property type="evidence" value="ECO:0007669"/>
    <property type="project" value="UniProtKB-SubCell"/>
</dbReference>